<feature type="compositionally biased region" description="Polar residues" evidence="1">
    <location>
        <begin position="166"/>
        <end position="179"/>
    </location>
</feature>
<dbReference type="OrthoDB" id="552995at2759"/>
<accession>A0A9W7JDL8</accession>
<feature type="compositionally biased region" description="Basic and acidic residues" evidence="1">
    <location>
        <begin position="197"/>
        <end position="209"/>
    </location>
</feature>
<evidence type="ECO:0000313" key="3">
    <source>
        <dbReference type="Proteomes" id="UP001165190"/>
    </source>
</evidence>
<dbReference type="EMBL" id="BSYR01000065">
    <property type="protein sequence ID" value="GMJ12631.1"/>
    <property type="molecule type" value="Genomic_DNA"/>
</dbReference>
<evidence type="ECO:0000256" key="1">
    <source>
        <dbReference type="SAM" id="MobiDB-lite"/>
    </source>
</evidence>
<reference evidence="2" key="1">
    <citation type="submission" date="2023-05" db="EMBL/GenBank/DDBJ databases">
        <title>Genome and transcriptome analyses reveal genes involved in the formation of fine ridges on petal epidermal cells in Hibiscus trionum.</title>
        <authorList>
            <person name="Koshimizu S."/>
            <person name="Masuda S."/>
            <person name="Ishii T."/>
            <person name="Shirasu K."/>
            <person name="Hoshino A."/>
            <person name="Arita M."/>
        </authorList>
    </citation>
    <scope>NUCLEOTIDE SEQUENCE</scope>
    <source>
        <strain evidence="2">Hamamatsu line</strain>
    </source>
</reference>
<organism evidence="2 3">
    <name type="scientific">Hibiscus trionum</name>
    <name type="common">Flower of an hour</name>
    <dbReference type="NCBI Taxonomy" id="183268"/>
    <lineage>
        <taxon>Eukaryota</taxon>
        <taxon>Viridiplantae</taxon>
        <taxon>Streptophyta</taxon>
        <taxon>Embryophyta</taxon>
        <taxon>Tracheophyta</taxon>
        <taxon>Spermatophyta</taxon>
        <taxon>Magnoliopsida</taxon>
        <taxon>eudicotyledons</taxon>
        <taxon>Gunneridae</taxon>
        <taxon>Pentapetalae</taxon>
        <taxon>rosids</taxon>
        <taxon>malvids</taxon>
        <taxon>Malvales</taxon>
        <taxon>Malvaceae</taxon>
        <taxon>Malvoideae</taxon>
        <taxon>Hibiscus</taxon>
    </lineage>
</organism>
<dbReference type="PANTHER" id="PTHR34684">
    <property type="entry name" value="OS08G0192200 PROTEIN"/>
    <property type="match status" value="1"/>
</dbReference>
<dbReference type="PANTHER" id="PTHR34684:SF1">
    <property type="entry name" value="OS08G0192200 PROTEIN"/>
    <property type="match status" value="1"/>
</dbReference>
<keyword evidence="3" id="KW-1185">Reference proteome</keyword>
<feature type="compositionally biased region" description="Basic residues" evidence="1">
    <location>
        <begin position="223"/>
        <end position="252"/>
    </location>
</feature>
<feature type="compositionally biased region" description="Basic and acidic residues" evidence="1">
    <location>
        <begin position="78"/>
        <end position="90"/>
    </location>
</feature>
<dbReference type="Proteomes" id="UP001165190">
    <property type="component" value="Unassembled WGS sequence"/>
</dbReference>
<sequence length="252" mass="29111">MDLETENRIASILLKEAAELRRQADREGVHVYLQQPKVRGRPNSRFLTTTVLGVQQANRAVEVNEMWRVRQKELELNDRLKGRSKNDTKHSRSYGDSSNSSRRTGEKHESSFSASCSSSKRMAEGSYSGEDEGLRDEEIEKFLQSRVKRGRGSIGSRMDETGPYLPTNSDSPEMVSTNPIAREHRVTLGPEKPSSLRSDESFSDEELREHRRKKEKDHSKSSEKKHRRKHKSKEKPIDKKKKRKGEKRSKHR</sequence>
<comment type="caution">
    <text evidence="2">The sequence shown here is derived from an EMBL/GenBank/DDBJ whole genome shotgun (WGS) entry which is preliminary data.</text>
</comment>
<proteinExistence type="predicted"/>
<evidence type="ECO:0000313" key="2">
    <source>
        <dbReference type="EMBL" id="GMJ12631.1"/>
    </source>
</evidence>
<protein>
    <submittedName>
        <fullName evidence="2">Uncharacterized protein</fullName>
    </submittedName>
</protein>
<gene>
    <name evidence="2" type="ORF">HRI_004932300</name>
</gene>
<name>A0A9W7JDL8_HIBTR</name>
<feature type="region of interest" description="Disordered" evidence="1">
    <location>
        <begin position="78"/>
        <end position="252"/>
    </location>
</feature>
<dbReference type="AlphaFoldDB" id="A0A9W7JDL8"/>